<name>A0ABZ3D9C0_9PROT</name>
<sequence>MGLPVSDTPPTLRERFRRLEDERRRSWTAEALAVNLDQREALVRAHPQTRHVAAGDTLPPAVLHRTDGSPLALDDLVARGPAVLIFFRFATCPACNIALPYYRETLWPALAEAGIPLVAVAPQPEALLGEIVTRHALPFAVATDGGLALSRALGITYVFDDASRAAAEAKGGSSRQLNGTDAWELPKPTVIVLDPGRVARFVDIAPDWMDRTEAPAILAALGLSQDGQSRAA</sequence>
<protein>
    <submittedName>
        <fullName evidence="2">Peroxiredoxin-like family protein</fullName>
    </submittedName>
</protein>
<evidence type="ECO:0000313" key="2">
    <source>
        <dbReference type="EMBL" id="XAE44295.1"/>
    </source>
</evidence>
<feature type="domain" description="Thioredoxin" evidence="1">
    <location>
        <begin position="52"/>
        <end position="226"/>
    </location>
</feature>
<gene>
    <name evidence="2" type="ORF">AAC691_07665</name>
</gene>
<proteinExistence type="predicted"/>
<dbReference type="CDD" id="cd02970">
    <property type="entry name" value="PRX_like2"/>
    <property type="match status" value="1"/>
</dbReference>
<dbReference type="Gene3D" id="3.40.30.10">
    <property type="entry name" value="Glutaredoxin"/>
    <property type="match status" value="1"/>
</dbReference>
<accession>A0ABZ3D9C0</accession>
<dbReference type="PROSITE" id="PS51352">
    <property type="entry name" value="THIOREDOXIN_2"/>
    <property type="match status" value="1"/>
</dbReference>
<dbReference type="SUPFAM" id="SSF52833">
    <property type="entry name" value="Thioredoxin-like"/>
    <property type="match status" value="1"/>
</dbReference>
<dbReference type="Pfam" id="PF08534">
    <property type="entry name" value="Redoxin"/>
    <property type="match status" value="1"/>
</dbReference>
<keyword evidence="3" id="KW-1185">Reference proteome</keyword>
<dbReference type="RefSeq" id="WP_342629574.1">
    <property type="nucleotide sequence ID" value="NZ_CP152276.1"/>
</dbReference>
<organism evidence="2 3">
    <name type="scientific">Nguyenibacter vanlangensis</name>
    <dbReference type="NCBI Taxonomy" id="1216886"/>
    <lineage>
        <taxon>Bacteria</taxon>
        <taxon>Pseudomonadati</taxon>
        <taxon>Pseudomonadota</taxon>
        <taxon>Alphaproteobacteria</taxon>
        <taxon>Acetobacterales</taxon>
        <taxon>Acetobacteraceae</taxon>
        <taxon>Nguyenibacter</taxon>
    </lineage>
</organism>
<dbReference type="Proteomes" id="UP001449795">
    <property type="component" value="Chromosome"/>
</dbReference>
<dbReference type="InterPro" id="IPR013740">
    <property type="entry name" value="Redoxin"/>
</dbReference>
<evidence type="ECO:0000313" key="3">
    <source>
        <dbReference type="Proteomes" id="UP001449795"/>
    </source>
</evidence>
<dbReference type="InterPro" id="IPR036249">
    <property type="entry name" value="Thioredoxin-like_sf"/>
</dbReference>
<evidence type="ECO:0000259" key="1">
    <source>
        <dbReference type="PROSITE" id="PS51352"/>
    </source>
</evidence>
<dbReference type="EMBL" id="CP152276">
    <property type="protein sequence ID" value="XAE44295.1"/>
    <property type="molecule type" value="Genomic_DNA"/>
</dbReference>
<dbReference type="InterPro" id="IPR013766">
    <property type="entry name" value="Thioredoxin_domain"/>
</dbReference>
<reference evidence="2 3" key="1">
    <citation type="submission" date="2024-04" db="EMBL/GenBank/DDBJ databases">
        <title>Complete genome sequence of Nguyenibacter vanlangesis HBCM-1154, a strain capable of nitrogen fixation, IAA production, and phosphorus solubilization isolated from sugarcane soil.</title>
        <authorList>
            <person name="MY HANH P."/>
        </authorList>
    </citation>
    <scope>NUCLEOTIDE SEQUENCE [LARGE SCALE GENOMIC DNA]</scope>
    <source>
        <strain evidence="2 3">HBCM 1154</strain>
    </source>
</reference>